<accession>A0A8E2EFZ6</accession>
<feature type="transmembrane region" description="Helical" evidence="1">
    <location>
        <begin position="152"/>
        <end position="175"/>
    </location>
</feature>
<evidence type="ECO:0000313" key="3">
    <source>
        <dbReference type="Proteomes" id="UP000250266"/>
    </source>
</evidence>
<protein>
    <submittedName>
        <fullName evidence="2">Uncharacterized protein</fullName>
    </submittedName>
</protein>
<feature type="transmembrane region" description="Helical" evidence="1">
    <location>
        <begin position="280"/>
        <end position="298"/>
    </location>
</feature>
<feature type="transmembrane region" description="Helical" evidence="1">
    <location>
        <begin position="243"/>
        <end position="268"/>
    </location>
</feature>
<name>A0A8E2EFZ6_9PEZI</name>
<organism evidence="2 3">
    <name type="scientific">Lepidopterella palustris CBS 459.81</name>
    <dbReference type="NCBI Taxonomy" id="1314670"/>
    <lineage>
        <taxon>Eukaryota</taxon>
        <taxon>Fungi</taxon>
        <taxon>Dikarya</taxon>
        <taxon>Ascomycota</taxon>
        <taxon>Pezizomycotina</taxon>
        <taxon>Dothideomycetes</taxon>
        <taxon>Pleosporomycetidae</taxon>
        <taxon>Mytilinidiales</taxon>
        <taxon>Argynnaceae</taxon>
        <taxon>Lepidopterella</taxon>
    </lineage>
</organism>
<evidence type="ECO:0000313" key="2">
    <source>
        <dbReference type="EMBL" id="OCK83081.1"/>
    </source>
</evidence>
<dbReference type="OrthoDB" id="3525430at2759"/>
<keyword evidence="1" id="KW-0472">Membrane</keyword>
<dbReference type="EMBL" id="KV744870">
    <property type="protein sequence ID" value="OCK83081.1"/>
    <property type="molecule type" value="Genomic_DNA"/>
</dbReference>
<dbReference type="AlphaFoldDB" id="A0A8E2EFZ6"/>
<feature type="transmembrane region" description="Helical" evidence="1">
    <location>
        <begin position="27"/>
        <end position="47"/>
    </location>
</feature>
<reference evidence="2 3" key="1">
    <citation type="journal article" date="2016" name="Nat. Commun.">
        <title>Ectomycorrhizal ecology is imprinted in the genome of the dominant symbiotic fungus Cenococcum geophilum.</title>
        <authorList>
            <consortium name="DOE Joint Genome Institute"/>
            <person name="Peter M."/>
            <person name="Kohler A."/>
            <person name="Ohm R.A."/>
            <person name="Kuo A."/>
            <person name="Krutzmann J."/>
            <person name="Morin E."/>
            <person name="Arend M."/>
            <person name="Barry K.W."/>
            <person name="Binder M."/>
            <person name="Choi C."/>
            <person name="Clum A."/>
            <person name="Copeland A."/>
            <person name="Grisel N."/>
            <person name="Haridas S."/>
            <person name="Kipfer T."/>
            <person name="LaButti K."/>
            <person name="Lindquist E."/>
            <person name="Lipzen A."/>
            <person name="Maire R."/>
            <person name="Meier B."/>
            <person name="Mihaltcheva S."/>
            <person name="Molinier V."/>
            <person name="Murat C."/>
            <person name="Poggeler S."/>
            <person name="Quandt C.A."/>
            <person name="Sperisen C."/>
            <person name="Tritt A."/>
            <person name="Tisserant E."/>
            <person name="Crous P.W."/>
            <person name="Henrissat B."/>
            <person name="Nehls U."/>
            <person name="Egli S."/>
            <person name="Spatafora J.W."/>
            <person name="Grigoriev I.V."/>
            <person name="Martin F.M."/>
        </authorList>
    </citation>
    <scope>NUCLEOTIDE SEQUENCE [LARGE SCALE GENOMIC DNA]</scope>
    <source>
        <strain evidence="2 3">CBS 459.81</strain>
    </source>
</reference>
<feature type="transmembrane region" description="Helical" evidence="1">
    <location>
        <begin position="111"/>
        <end position="131"/>
    </location>
</feature>
<proteinExistence type="predicted"/>
<evidence type="ECO:0000256" key="1">
    <source>
        <dbReference type="SAM" id="Phobius"/>
    </source>
</evidence>
<gene>
    <name evidence="2" type="ORF">K432DRAFT_379848</name>
</gene>
<feature type="transmembrane region" description="Helical" evidence="1">
    <location>
        <begin position="68"/>
        <end position="91"/>
    </location>
</feature>
<feature type="transmembrane region" description="Helical" evidence="1">
    <location>
        <begin position="210"/>
        <end position="231"/>
    </location>
</feature>
<keyword evidence="1" id="KW-0812">Transmembrane</keyword>
<keyword evidence="3" id="KW-1185">Reference proteome</keyword>
<dbReference type="Proteomes" id="UP000250266">
    <property type="component" value="Unassembled WGS sequence"/>
</dbReference>
<keyword evidence="1" id="KW-1133">Transmembrane helix</keyword>
<sequence length="300" mass="32731">MPSRADLIPWPYVITADDGSKCPSSTAILGTFAAINILSSLLGVAVGHRKVVKTLTFGLLGSKDDISAILFVQWLIPLACQLGSNAINAYLMSKVPGYTVTFPIGQLVVLYAARPRFSWIVLAMFTLRSTITATAQKKTRAFTLNDMPKLSPWFSAGIAHLLVEIVLDLMALAYMGRTAYFATRRGYLNVFSSAYDAIPESARLMYAGSLWFIVAGVISGFYYVCFIVEALKSPSLARDGPSMFWSGVVFFGISSTWISAWLFWAGYVKLAGDLYCPPKLASQGAVWIIFTTLGIFFGSP</sequence>